<comment type="caution">
    <text evidence="8">The sequence shown here is derived from an EMBL/GenBank/DDBJ whole genome shotgun (WGS) entry which is preliminary data.</text>
</comment>
<comment type="similarity">
    <text evidence="2">Belongs to the PNP/MTAP phosphorylase family.</text>
</comment>
<dbReference type="EC" id="2.4.2.1" evidence="3"/>
<dbReference type="Gene3D" id="3.40.50.1580">
    <property type="entry name" value="Nucleoside phosphorylase domain"/>
    <property type="match status" value="1"/>
</dbReference>
<reference evidence="8" key="1">
    <citation type="submission" date="2019-08" db="EMBL/GenBank/DDBJ databases">
        <authorList>
            <person name="Kucharzyk K."/>
            <person name="Murdoch R.W."/>
            <person name="Higgins S."/>
            <person name="Loffler F."/>
        </authorList>
    </citation>
    <scope>NUCLEOTIDE SEQUENCE</scope>
</reference>
<dbReference type="PANTHER" id="PTHR11904:SF9">
    <property type="entry name" value="PURINE NUCLEOSIDE PHOSPHORYLASE-RELATED"/>
    <property type="match status" value="1"/>
</dbReference>
<evidence type="ECO:0000256" key="6">
    <source>
        <dbReference type="ARBA" id="ARBA00031036"/>
    </source>
</evidence>
<dbReference type="NCBIfam" id="NF006054">
    <property type="entry name" value="PRK08202.1"/>
    <property type="match status" value="1"/>
</dbReference>
<dbReference type="PANTHER" id="PTHR11904">
    <property type="entry name" value="METHYLTHIOADENOSINE/PURINE NUCLEOSIDE PHOSPHORYLASE"/>
    <property type="match status" value="1"/>
</dbReference>
<evidence type="ECO:0000256" key="3">
    <source>
        <dbReference type="ARBA" id="ARBA00011886"/>
    </source>
</evidence>
<dbReference type="InterPro" id="IPR011268">
    <property type="entry name" value="Purine_phosphorylase"/>
</dbReference>
<dbReference type="CDD" id="cd09009">
    <property type="entry name" value="PNP-EcPNPII_like"/>
    <property type="match status" value="1"/>
</dbReference>
<dbReference type="NCBIfam" id="TIGR01697">
    <property type="entry name" value="PNPH-PUNA-XAPA"/>
    <property type="match status" value="1"/>
</dbReference>
<feature type="domain" description="Nucleoside phosphorylase" evidence="7">
    <location>
        <begin position="3"/>
        <end position="192"/>
    </location>
</feature>
<name>A0A644WF74_9ZZZZ</name>
<dbReference type="EMBL" id="VSSQ01000848">
    <property type="protein sequence ID" value="MPM02148.1"/>
    <property type="molecule type" value="Genomic_DNA"/>
</dbReference>
<dbReference type="GO" id="GO:0009116">
    <property type="term" value="P:nucleoside metabolic process"/>
    <property type="evidence" value="ECO:0007669"/>
    <property type="project" value="InterPro"/>
</dbReference>
<evidence type="ECO:0000259" key="7">
    <source>
        <dbReference type="Pfam" id="PF01048"/>
    </source>
</evidence>
<dbReference type="GO" id="GO:0004731">
    <property type="term" value="F:purine-nucleoside phosphorylase activity"/>
    <property type="evidence" value="ECO:0007669"/>
    <property type="project" value="UniProtKB-EC"/>
</dbReference>
<evidence type="ECO:0000256" key="4">
    <source>
        <dbReference type="ARBA" id="ARBA00022676"/>
    </source>
</evidence>
<organism evidence="8">
    <name type="scientific">bioreactor metagenome</name>
    <dbReference type="NCBI Taxonomy" id="1076179"/>
    <lineage>
        <taxon>unclassified sequences</taxon>
        <taxon>metagenomes</taxon>
        <taxon>ecological metagenomes</taxon>
    </lineage>
</organism>
<sequence length="195" mass="21553">MQGRFHFYEGYTMQEVTFPFRVFKNLGIETLLLSNAAGGMNKNFKVGDIMFINDHINLMGTNPLIGKNYDELGPRFPDFSEPYDHKLLETALSAAKDLNIPVHQGVYVAMSGPTFETPAEYRYVRIIGGDAVGMSTVPEAIVAHHSSMKVFAVSIITDLGGMDEIVAVSHEEVIEAANKAEPKMTAIIKEIISRI</sequence>
<dbReference type="AlphaFoldDB" id="A0A644WF74"/>
<accession>A0A644WF74</accession>
<dbReference type="Pfam" id="PF01048">
    <property type="entry name" value="PNP_UDP_1"/>
    <property type="match status" value="1"/>
</dbReference>
<evidence type="ECO:0000313" key="8">
    <source>
        <dbReference type="EMBL" id="MPM02148.1"/>
    </source>
</evidence>
<protein>
    <recommendedName>
        <fullName evidence="3">purine-nucleoside phosphorylase</fullName>
        <ecNumber evidence="3">2.4.2.1</ecNumber>
    </recommendedName>
    <alternativeName>
        <fullName evidence="6">Inosine-guanosine phosphorylase</fullName>
    </alternativeName>
</protein>
<dbReference type="InterPro" id="IPR035994">
    <property type="entry name" value="Nucleoside_phosphorylase_sf"/>
</dbReference>
<dbReference type="GO" id="GO:0005737">
    <property type="term" value="C:cytoplasm"/>
    <property type="evidence" value="ECO:0007669"/>
    <property type="project" value="TreeGrafter"/>
</dbReference>
<evidence type="ECO:0000256" key="1">
    <source>
        <dbReference type="ARBA" id="ARBA00005058"/>
    </source>
</evidence>
<dbReference type="SUPFAM" id="SSF53167">
    <property type="entry name" value="Purine and uridine phosphorylases"/>
    <property type="match status" value="1"/>
</dbReference>
<evidence type="ECO:0000256" key="5">
    <source>
        <dbReference type="ARBA" id="ARBA00022679"/>
    </source>
</evidence>
<keyword evidence="4 8" id="KW-0328">Glycosyltransferase</keyword>
<dbReference type="InterPro" id="IPR000845">
    <property type="entry name" value="Nucleoside_phosphorylase_d"/>
</dbReference>
<dbReference type="UniPathway" id="UPA00606"/>
<keyword evidence="5 8" id="KW-0808">Transferase</keyword>
<proteinExistence type="inferred from homology"/>
<gene>
    <name evidence="8" type="primary">punA_12</name>
    <name evidence="8" type="ORF">SDC9_48393</name>
</gene>
<evidence type="ECO:0000256" key="2">
    <source>
        <dbReference type="ARBA" id="ARBA00006751"/>
    </source>
</evidence>
<comment type="pathway">
    <text evidence="1">Purine metabolism; purine nucleoside salvage.</text>
</comment>